<feature type="compositionally biased region" description="Polar residues" evidence="1">
    <location>
        <begin position="154"/>
        <end position="168"/>
    </location>
</feature>
<sequence length="485" mass="54558">MTWKGNILFVLLWGYYDLSKVYATSSDNLQRKLRQSHHQHDVRENNGIIQDERRILSDMMRPGDRVSAMDKESAICSANLITDREIATEQTVIDYYYAIESSEVVSTNDSTGRSMIRELEDKIFRAISPAVLWCYYEDNDDNDNETPPTRRLLSHNSPLNSGDSSSLQAGGFERDGLRRLTLEEARRLSIVSFSTSPEDEQTSIECKFPTSSDHCIVMHGMVTIMHHVTSDVSLAVASIYDSTQKTMDSGELFMLAKRDKDFFHVTNIKWLGETEQEAITAEVVVVTGGEKSVSAIVAGIQSVEEEKSMSMAYAMSILLLVLLALILLFVGHRTRRKARLQEKLLALESFDNENLVGTGDPPGSFHEGMYHYTRNGARYLSTNCHDCIETRKNGFLTSCGDELDEIPFSEREQSNNRKRNLVTPSSGALGMKHSSIDVHNCSSGACKICAHRPLDVQFIPNPEGTFRPFPYKDDESTILFDFLNA</sequence>
<evidence type="ECO:0000256" key="1">
    <source>
        <dbReference type="SAM" id="MobiDB-lite"/>
    </source>
</evidence>
<feature type="transmembrane region" description="Helical" evidence="2">
    <location>
        <begin position="311"/>
        <end position="330"/>
    </location>
</feature>
<name>A0A1E7EV06_9STRA</name>
<dbReference type="KEGG" id="fcy:FRACYDRAFT_248513"/>
<proteinExistence type="predicted"/>
<organism evidence="4 5">
    <name type="scientific">Fragilariopsis cylindrus CCMP1102</name>
    <dbReference type="NCBI Taxonomy" id="635003"/>
    <lineage>
        <taxon>Eukaryota</taxon>
        <taxon>Sar</taxon>
        <taxon>Stramenopiles</taxon>
        <taxon>Ochrophyta</taxon>
        <taxon>Bacillariophyta</taxon>
        <taxon>Bacillariophyceae</taxon>
        <taxon>Bacillariophycidae</taxon>
        <taxon>Bacillariales</taxon>
        <taxon>Bacillariaceae</taxon>
        <taxon>Fragilariopsis</taxon>
    </lineage>
</organism>
<dbReference type="EMBL" id="KV784375">
    <property type="protein sequence ID" value="OEU09635.1"/>
    <property type="molecule type" value="Genomic_DNA"/>
</dbReference>
<feature type="chain" id="PRO_5009192271" evidence="3">
    <location>
        <begin position="24"/>
        <end position="485"/>
    </location>
</feature>
<keyword evidence="2" id="KW-0812">Transmembrane</keyword>
<dbReference type="Proteomes" id="UP000095751">
    <property type="component" value="Unassembled WGS sequence"/>
</dbReference>
<evidence type="ECO:0000313" key="4">
    <source>
        <dbReference type="EMBL" id="OEU09635.1"/>
    </source>
</evidence>
<accession>A0A1E7EV06</accession>
<dbReference type="AlphaFoldDB" id="A0A1E7EV06"/>
<keyword evidence="5" id="KW-1185">Reference proteome</keyword>
<keyword evidence="2" id="KW-1133">Transmembrane helix</keyword>
<dbReference type="InParanoid" id="A0A1E7EV06"/>
<keyword evidence="3" id="KW-0732">Signal</keyword>
<protein>
    <submittedName>
        <fullName evidence="4">Uncharacterized protein</fullName>
    </submittedName>
</protein>
<dbReference type="OrthoDB" id="49033at2759"/>
<evidence type="ECO:0000256" key="3">
    <source>
        <dbReference type="SAM" id="SignalP"/>
    </source>
</evidence>
<feature type="signal peptide" evidence="3">
    <location>
        <begin position="1"/>
        <end position="23"/>
    </location>
</feature>
<feature type="region of interest" description="Disordered" evidence="1">
    <location>
        <begin position="144"/>
        <end position="170"/>
    </location>
</feature>
<reference evidence="4 5" key="1">
    <citation type="submission" date="2016-09" db="EMBL/GenBank/DDBJ databases">
        <title>Extensive genetic diversity and differential bi-allelic expression allows diatom success in the polar Southern Ocean.</title>
        <authorList>
            <consortium name="DOE Joint Genome Institute"/>
            <person name="Mock T."/>
            <person name="Otillar R.P."/>
            <person name="Strauss J."/>
            <person name="Dupont C."/>
            <person name="Frickenhaus S."/>
            <person name="Maumus F."/>
            <person name="Mcmullan M."/>
            <person name="Sanges R."/>
            <person name="Schmutz J."/>
            <person name="Toseland A."/>
            <person name="Valas R."/>
            <person name="Veluchamy A."/>
            <person name="Ward B.J."/>
            <person name="Allen A."/>
            <person name="Barry K."/>
            <person name="Falciatore A."/>
            <person name="Ferrante M."/>
            <person name="Fortunato A.E."/>
            <person name="Gloeckner G."/>
            <person name="Gruber A."/>
            <person name="Hipkin R."/>
            <person name="Janech M."/>
            <person name="Kroth P."/>
            <person name="Leese F."/>
            <person name="Lindquist E."/>
            <person name="Lyon B.R."/>
            <person name="Martin J."/>
            <person name="Mayer C."/>
            <person name="Parker M."/>
            <person name="Quesneville H."/>
            <person name="Raymond J."/>
            <person name="Uhlig C."/>
            <person name="Valentin K.U."/>
            <person name="Worden A.Z."/>
            <person name="Armbrust E.V."/>
            <person name="Bowler C."/>
            <person name="Green B."/>
            <person name="Moulton V."/>
            <person name="Van Oosterhout C."/>
            <person name="Grigoriev I."/>
        </authorList>
    </citation>
    <scope>NUCLEOTIDE SEQUENCE [LARGE SCALE GENOMIC DNA]</scope>
    <source>
        <strain evidence="4 5">CCMP1102</strain>
    </source>
</reference>
<keyword evidence="2" id="KW-0472">Membrane</keyword>
<gene>
    <name evidence="4" type="ORF">FRACYDRAFT_248513</name>
</gene>
<evidence type="ECO:0000313" key="5">
    <source>
        <dbReference type="Proteomes" id="UP000095751"/>
    </source>
</evidence>
<evidence type="ECO:0000256" key="2">
    <source>
        <dbReference type="SAM" id="Phobius"/>
    </source>
</evidence>